<proteinExistence type="inferred from homology"/>
<feature type="active site" evidence="5">
    <location>
        <position position="150"/>
    </location>
</feature>
<feature type="disulfide bond" description="Essential for enzymatic activity" evidence="6">
    <location>
        <begin position="189"/>
        <end position="226"/>
    </location>
</feature>
<sequence>MKFSSAFLALGVLALSGAGTALKIGAFNIQTFGRSKMSKPEVVEILLTIAERYDILLIQGIRDSTETAIYDFLNQLNGRDGNNYTLLLSPRMGRSSYKEQYGYLYRNDKPNVVEDYHYSDPGDIFHREPFVVRFQSGTTSVQDFVLIPLHADPQDAVAEINRLYNVYLDAVDRWGINDVIILGDLNADCSYVKSADWSNIRIWTDKRFEWLIGNEADTTVKDSSDCAYDRLVIAGSQLQASVVNYGVFNYKEEYDLSQDETEAVSDHYPVEMTIA</sequence>
<dbReference type="GeneID" id="109468340"/>
<gene>
    <name evidence="10" type="primary">LOC109468340</name>
</gene>
<dbReference type="PRINTS" id="PR00130">
    <property type="entry name" value="DNASEI"/>
</dbReference>
<dbReference type="RefSeq" id="XP_019622148.1">
    <property type="nucleotide sequence ID" value="XM_019766589.1"/>
</dbReference>
<evidence type="ECO:0000256" key="5">
    <source>
        <dbReference type="PIRSR" id="PIRSR000988-1"/>
    </source>
</evidence>
<keyword evidence="9" id="KW-1185">Reference proteome</keyword>
<dbReference type="CDD" id="cd10282">
    <property type="entry name" value="DNase1"/>
    <property type="match status" value="1"/>
</dbReference>
<evidence type="ECO:0000259" key="8">
    <source>
        <dbReference type="Pfam" id="PF03372"/>
    </source>
</evidence>
<feature type="chain" id="PRO_5027545189" description="Deoxyribonuclease" evidence="7">
    <location>
        <begin position="22"/>
        <end position="275"/>
    </location>
</feature>
<feature type="active site" evidence="5">
    <location>
        <position position="99"/>
    </location>
</feature>
<dbReference type="InterPro" id="IPR036691">
    <property type="entry name" value="Endo/exonu/phosph_ase_sf"/>
</dbReference>
<dbReference type="AlphaFoldDB" id="A0A6P4YCK2"/>
<dbReference type="GO" id="GO:0003677">
    <property type="term" value="F:DNA binding"/>
    <property type="evidence" value="ECO:0007669"/>
    <property type="project" value="TreeGrafter"/>
</dbReference>
<dbReference type="Gene3D" id="3.60.10.10">
    <property type="entry name" value="Endonuclease/exonuclease/phosphatase"/>
    <property type="match status" value="1"/>
</dbReference>
<dbReference type="GO" id="GO:0004530">
    <property type="term" value="F:deoxyribonuclease I activity"/>
    <property type="evidence" value="ECO:0007669"/>
    <property type="project" value="TreeGrafter"/>
</dbReference>
<evidence type="ECO:0000313" key="9">
    <source>
        <dbReference type="Proteomes" id="UP000515135"/>
    </source>
</evidence>
<keyword evidence="4" id="KW-0255">Endonuclease</keyword>
<dbReference type="Proteomes" id="UP000515135">
    <property type="component" value="Unplaced"/>
</dbReference>
<dbReference type="GO" id="GO:0006308">
    <property type="term" value="P:DNA catabolic process"/>
    <property type="evidence" value="ECO:0007669"/>
    <property type="project" value="InterPro"/>
</dbReference>
<keyword evidence="6" id="KW-1015">Disulfide bond</keyword>
<accession>A0A6P4YCK2</accession>
<dbReference type="Pfam" id="PF03372">
    <property type="entry name" value="Exo_endo_phos"/>
    <property type="match status" value="1"/>
</dbReference>
<dbReference type="InterPro" id="IPR005135">
    <property type="entry name" value="Endo/exonuclease/phosphatase"/>
</dbReference>
<evidence type="ECO:0000256" key="3">
    <source>
        <dbReference type="ARBA" id="ARBA00022801"/>
    </source>
</evidence>
<evidence type="ECO:0000256" key="6">
    <source>
        <dbReference type="PIRSR" id="PIRSR000988-2"/>
    </source>
</evidence>
<dbReference type="GO" id="GO:0005634">
    <property type="term" value="C:nucleus"/>
    <property type="evidence" value="ECO:0007669"/>
    <property type="project" value="TreeGrafter"/>
</dbReference>
<dbReference type="SUPFAM" id="SSF56219">
    <property type="entry name" value="DNase I-like"/>
    <property type="match status" value="1"/>
</dbReference>
<keyword evidence="2 4" id="KW-0540">Nuclease</keyword>
<evidence type="ECO:0000256" key="4">
    <source>
        <dbReference type="PIRNR" id="PIRNR000988"/>
    </source>
</evidence>
<evidence type="ECO:0000256" key="7">
    <source>
        <dbReference type="SAM" id="SignalP"/>
    </source>
</evidence>
<dbReference type="PANTHER" id="PTHR11371">
    <property type="entry name" value="DEOXYRIBONUCLEASE"/>
    <property type="match status" value="1"/>
</dbReference>
<keyword evidence="7" id="KW-0732">Signal</keyword>
<dbReference type="OrthoDB" id="10061407at2759"/>
<dbReference type="PANTHER" id="PTHR11371:SF31">
    <property type="entry name" value="EXTRACELLULAR NUCLEASE"/>
    <property type="match status" value="1"/>
</dbReference>
<dbReference type="PIRSF" id="PIRSF000988">
    <property type="entry name" value="DNase_I_euk"/>
    <property type="match status" value="1"/>
</dbReference>
<feature type="domain" description="Endonuclease/exonuclease/phosphatase" evidence="8">
    <location>
        <begin position="26"/>
        <end position="267"/>
    </location>
</feature>
<evidence type="ECO:0000313" key="10">
    <source>
        <dbReference type="RefSeq" id="XP_019622148.1"/>
    </source>
</evidence>
<evidence type="ECO:0000256" key="2">
    <source>
        <dbReference type="ARBA" id="ARBA00022722"/>
    </source>
</evidence>
<comment type="similarity">
    <text evidence="1 4">Belongs to the DNase I family.</text>
</comment>
<organism evidence="9 10">
    <name type="scientific">Branchiostoma belcheri</name>
    <name type="common">Amphioxus</name>
    <dbReference type="NCBI Taxonomy" id="7741"/>
    <lineage>
        <taxon>Eukaryota</taxon>
        <taxon>Metazoa</taxon>
        <taxon>Chordata</taxon>
        <taxon>Cephalochordata</taxon>
        <taxon>Leptocardii</taxon>
        <taxon>Amphioxiformes</taxon>
        <taxon>Branchiostomatidae</taxon>
        <taxon>Branchiostoma</taxon>
    </lineage>
</organism>
<feature type="signal peptide" evidence="7">
    <location>
        <begin position="1"/>
        <end position="21"/>
    </location>
</feature>
<dbReference type="InterPro" id="IPR016202">
    <property type="entry name" value="DNase_I"/>
</dbReference>
<reference evidence="10" key="1">
    <citation type="submission" date="2025-08" db="UniProtKB">
        <authorList>
            <consortium name="RefSeq"/>
        </authorList>
    </citation>
    <scope>IDENTIFICATION</scope>
    <source>
        <tissue evidence="10">Gonad</tissue>
    </source>
</reference>
<dbReference type="KEGG" id="bbel:109468340"/>
<dbReference type="SMART" id="SM00476">
    <property type="entry name" value="DNaseIc"/>
    <property type="match status" value="1"/>
</dbReference>
<evidence type="ECO:0000256" key="1">
    <source>
        <dbReference type="ARBA" id="ARBA00007359"/>
    </source>
</evidence>
<name>A0A6P4YCK2_BRABE</name>
<protein>
    <recommendedName>
        <fullName evidence="4">Deoxyribonuclease</fullName>
    </recommendedName>
</protein>
<keyword evidence="3 4" id="KW-0378">Hydrolase</keyword>